<reference evidence="12 13" key="1">
    <citation type="journal article" date="2008" name="Nature">
        <title>The Trichoplax genome and the nature of placozoans.</title>
        <authorList>
            <person name="Srivastava M."/>
            <person name="Begovic E."/>
            <person name="Chapman J."/>
            <person name="Putnam N.H."/>
            <person name="Hellsten U."/>
            <person name="Kawashima T."/>
            <person name="Kuo A."/>
            <person name="Mitros T."/>
            <person name="Salamov A."/>
            <person name="Carpenter M.L."/>
            <person name="Signorovitch A.Y."/>
            <person name="Moreno M.A."/>
            <person name="Kamm K."/>
            <person name="Grimwood J."/>
            <person name="Schmutz J."/>
            <person name="Shapiro H."/>
            <person name="Grigoriev I.V."/>
            <person name="Buss L.W."/>
            <person name="Schierwater B."/>
            <person name="Dellaporta S.L."/>
            <person name="Rokhsar D.S."/>
        </authorList>
    </citation>
    <scope>NUCLEOTIDE SEQUENCE [LARGE SCALE GENOMIC DNA]</scope>
    <source>
        <strain evidence="12 13">Grell-BS-1999</strain>
    </source>
</reference>
<dbReference type="STRING" id="10228.B3RQI1"/>
<organism evidence="12 13">
    <name type="scientific">Trichoplax adhaerens</name>
    <name type="common">Trichoplax reptans</name>
    <dbReference type="NCBI Taxonomy" id="10228"/>
    <lineage>
        <taxon>Eukaryota</taxon>
        <taxon>Metazoa</taxon>
        <taxon>Placozoa</taxon>
        <taxon>Uniplacotomia</taxon>
        <taxon>Trichoplacea</taxon>
        <taxon>Trichoplacidae</taxon>
        <taxon>Trichoplax</taxon>
    </lineage>
</organism>
<evidence type="ECO:0000313" key="12">
    <source>
        <dbReference type="EMBL" id="EDV27249.1"/>
    </source>
</evidence>
<keyword evidence="6" id="KW-0813">Transport</keyword>
<keyword evidence="7" id="KW-0963">Cytoplasm</keyword>
<dbReference type="Proteomes" id="UP000009022">
    <property type="component" value="Unassembled WGS sequence"/>
</dbReference>
<evidence type="ECO:0000256" key="4">
    <source>
        <dbReference type="ARBA" id="ARBA00010218"/>
    </source>
</evidence>
<evidence type="ECO:0000256" key="10">
    <source>
        <dbReference type="SAM" id="MobiDB-lite"/>
    </source>
</evidence>
<evidence type="ECO:0000256" key="6">
    <source>
        <dbReference type="ARBA" id="ARBA00022448"/>
    </source>
</evidence>
<evidence type="ECO:0000256" key="5">
    <source>
        <dbReference type="ARBA" id="ARBA00017036"/>
    </source>
</evidence>
<dbReference type="GO" id="GO:0005737">
    <property type="term" value="C:cytoplasm"/>
    <property type="evidence" value="ECO:0007669"/>
    <property type="project" value="UniProtKB-SubCell"/>
</dbReference>
<dbReference type="Pfam" id="PF08574">
    <property type="entry name" value="Iwr1"/>
    <property type="match status" value="1"/>
</dbReference>
<dbReference type="GeneID" id="6751910"/>
<dbReference type="RefSeq" id="XP_002111245.1">
    <property type="nucleotide sequence ID" value="XM_002111209.1"/>
</dbReference>
<evidence type="ECO:0000256" key="9">
    <source>
        <dbReference type="ARBA" id="ARBA00023242"/>
    </source>
</evidence>
<gene>
    <name evidence="12" type="ORF">TRIADDRAFT_54998</name>
</gene>
<evidence type="ECO:0000256" key="3">
    <source>
        <dbReference type="ARBA" id="ARBA00004496"/>
    </source>
</evidence>
<sequence>MATNDGNSSCQSQSLPTSVLIRIKRKISDLSDESAAIDQPASKHSKNKNNPRGDKGASLLFKEPTLNQHKLFQFIGTVNSTEDKLVKTTVVDQLNNSQGKRSFSKHHKVDIATIKSKLKKEQLLHREKQRFKIVSHRIAKLKEIAIQEQSIEDIVSNGGNIDQGCGNCEIVDVEELQSEVEGRDYAMQSGITCNGVEMTIQQSEESSQSNAKYTYDLYWCRNSAYRTNDEFTSLGNTIEFESFDEQLLTLDHWQQDKEYNEHYYDEDDSNDESNWRNDYPDEDDLNLWEESSDGGNSSDDSEDNYCNIGNYEEENYGYFEEGLRLSDAD</sequence>
<dbReference type="EMBL" id="DS985243">
    <property type="protein sequence ID" value="EDV27249.1"/>
    <property type="molecule type" value="Genomic_DNA"/>
</dbReference>
<dbReference type="OrthoDB" id="6255506at2759"/>
<evidence type="ECO:0000256" key="2">
    <source>
        <dbReference type="ARBA" id="ARBA00004123"/>
    </source>
</evidence>
<dbReference type="PANTHER" id="PTHR31196">
    <property type="entry name" value="RNA POLYMERASE II NUCLEAR LOCALIZATION PROTEIN SLC7A6OS-RELATED"/>
    <property type="match status" value="1"/>
</dbReference>
<dbReference type="GO" id="GO:0032502">
    <property type="term" value="P:developmental process"/>
    <property type="evidence" value="ECO:0000318"/>
    <property type="project" value="GO_Central"/>
</dbReference>
<dbReference type="InterPro" id="IPR013883">
    <property type="entry name" value="TF_Iwr1_dom"/>
</dbReference>
<dbReference type="GO" id="GO:0005634">
    <property type="term" value="C:nucleus"/>
    <property type="evidence" value="ECO:0007669"/>
    <property type="project" value="UniProtKB-SubCell"/>
</dbReference>
<dbReference type="AlphaFoldDB" id="B3RQI1"/>
<accession>B3RQI1</accession>
<feature type="domain" description="Transcription factor Iwr1" evidence="11">
    <location>
        <begin position="212"/>
        <end position="283"/>
    </location>
</feature>
<dbReference type="CTD" id="6751910"/>
<protein>
    <recommendedName>
        <fullName evidence="5">Probable RNA polymerase II nuclear localization protein SLC7A6OS</fullName>
    </recommendedName>
</protein>
<evidence type="ECO:0000256" key="1">
    <source>
        <dbReference type="ARBA" id="ARBA00003202"/>
    </source>
</evidence>
<name>B3RQI1_TRIAD</name>
<comment type="subcellular location">
    <subcellularLocation>
        <location evidence="3">Cytoplasm</location>
    </subcellularLocation>
    <subcellularLocation>
        <location evidence="2">Nucleus</location>
    </subcellularLocation>
</comment>
<comment type="similarity">
    <text evidence="4">Belongs to the IWR1/SLC7A6OS family.</text>
</comment>
<comment type="function">
    <text evidence="1">Directs RNA polymerase II nuclear import.</text>
</comment>
<dbReference type="PhylomeDB" id="B3RQI1"/>
<evidence type="ECO:0000256" key="7">
    <source>
        <dbReference type="ARBA" id="ARBA00022490"/>
    </source>
</evidence>
<dbReference type="KEGG" id="tad:TRIADDRAFT_54998"/>
<dbReference type="InParanoid" id="B3RQI1"/>
<dbReference type="PANTHER" id="PTHR31196:SF2">
    <property type="entry name" value="RNA POLYMERASE II NUCLEAR LOCALIZATION PROTEIN SLC7A6OS-RELATED"/>
    <property type="match status" value="1"/>
</dbReference>
<evidence type="ECO:0000256" key="8">
    <source>
        <dbReference type="ARBA" id="ARBA00022927"/>
    </source>
</evidence>
<feature type="region of interest" description="Disordered" evidence="10">
    <location>
        <begin position="31"/>
        <end position="58"/>
    </location>
</feature>
<feature type="region of interest" description="Disordered" evidence="10">
    <location>
        <begin position="263"/>
        <end position="308"/>
    </location>
</feature>
<evidence type="ECO:0000313" key="13">
    <source>
        <dbReference type="Proteomes" id="UP000009022"/>
    </source>
</evidence>
<feature type="compositionally biased region" description="Low complexity" evidence="10">
    <location>
        <begin position="293"/>
        <end position="308"/>
    </location>
</feature>
<proteinExistence type="inferred from homology"/>
<keyword evidence="13" id="KW-1185">Reference proteome</keyword>
<dbReference type="GO" id="GO:0015031">
    <property type="term" value="P:protein transport"/>
    <property type="evidence" value="ECO:0007669"/>
    <property type="project" value="UniProtKB-KW"/>
</dbReference>
<keyword evidence="9" id="KW-0539">Nucleus</keyword>
<dbReference type="HOGENOM" id="CLU_814366_0_0_1"/>
<keyword evidence="8" id="KW-0653">Protein transport</keyword>
<dbReference type="InterPro" id="IPR040218">
    <property type="entry name" value="SLC7A6OS"/>
</dbReference>
<feature type="compositionally biased region" description="Acidic residues" evidence="10">
    <location>
        <begin position="280"/>
        <end position="292"/>
    </location>
</feature>
<evidence type="ECO:0000259" key="11">
    <source>
        <dbReference type="Pfam" id="PF08574"/>
    </source>
</evidence>
<dbReference type="FunCoup" id="B3RQI1">
    <property type="interactions" value="2501"/>
</dbReference>